<name>A0ABV8HJG0_9ACTN</name>
<reference evidence="2" key="1">
    <citation type="journal article" date="2019" name="Int. J. Syst. Evol. Microbiol.">
        <title>The Global Catalogue of Microorganisms (GCM) 10K type strain sequencing project: providing services to taxonomists for standard genome sequencing and annotation.</title>
        <authorList>
            <consortium name="The Broad Institute Genomics Platform"/>
            <consortium name="The Broad Institute Genome Sequencing Center for Infectious Disease"/>
            <person name="Wu L."/>
            <person name="Ma J."/>
        </authorList>
    </citation>
    <scope>NUCLEOTIDE SEQUENCE [LARGE SCALE GENOMIC DNA]</scope>
    <source>
        <strain evidence="2">CGMCC 4.7237</strain>
    </source>
</reference>
<dbReference type="InterPro" id="IPR010281">
    <property type="entry name" value="DUF885"/>
</dbReference>
<dbReference type="PANTHER" id="PTHR33361:SF2">
    <property type="entry name" value="DUF885 DOMAIN-CONTAINING PROTEIN"/>
    <property type="match status" value="1"/>
</dbReference>
<organism evidence="1 2">
    <name type="scientific">Streptomyces polygonati</name>
    <dbReference type="NCBI Taxonomy" id="1617087"/>
    <lineage>
        <taxon>Bacteria</taxon>
        <taxon>Bacillati</taxon>
        <taxon>Actinomycetota</taxon>
        <taxon>Actinomycetes</taxon>
        <taxon>Kitasatosporales</taxon>
        <taxon>Streptomycetaceae</taxon>
        <taxon>Streptomyces</taxon>
    </lineage>
</organism>
<dbReference type="EMBL" id="JBHSBB010000007">
    <property type="protein sequence ID" value="MFC4031288.1"/>
    <property type="molecule type" value="Genomic_DNA"/>
</dbReference>
<keyword evidence="2" id="KW-1185">Reference proteome</keyword>
<sequence length="562" mass="61371">MSTLTGSALPRQIADAYVDDLLELDPILGTYLGAPGSGRRLPDFSPAGADALAALARTTLDRLTEAEARPGARGDAERRCARLLRERLTAELAIHAADEQLRAVSNMGSPAHAIREVFTLMPTGTPEDYADIAARLREIPAALEGYRASLTEGLARALPAGPQQVATVIEQITEWIGDGGSGSWFAALTADGPRERRAELDAAGAEATAAYTALRDWFRDTYAPAVAGAPDTVGRERYARWARLWNGTDLDLDEAYAYGWSEFHRLRAEMVAEAGKILPDATPWEVLKHLDAHGQAVEGVEEVRDWLQGLMDEAIAALDGTHFELAERVRRVESRIAPPGGAAAPYYTGPSEDFSRPGRTWLPTMGRTRFPLFDLVSTWYHEGVPGHHLQLAQWAHVAEDLSRYQATVGMVSANAEGWALYAERLMDELGFLTDPERRLGYLDAQMMRANRIIVDIGMHLELEIPADSPFHPGERWTPALAREFFGMHSGRPSDFVDSELVRYLGMPAQAIGYKLGERAWLTGRAAARAAHGDAFDAKAWHMAALSLGSLGLDDLVAEISAL</sequence>
<dbReference type="Proteomes" id="UP001595765">
    <property type="component" value="Unassembled WGS sequence"/>
</dbReference>
<proteinExistence type="predicted"/>
<dbReference type="Pfam" id="PF05960">
    <property type="entry name" value="DUF885"/>
    <property type="match status" value="1"/>
</dbReference>
<gene>
    <name evidence="1" type="ORF">ACFO3J_07345</name>
</gene>
<dbReference type="PANTHER" id="PTHR33361">
    <property type="entry name" value="GLR0591 PROTEIN"/>
    <property type="match status" value="1"/>
</dbReference>
<evidence type="ECO:0000313" key="2">
    <source>
        <dbReference type="Proteomes" id="UP001595765"/>
    </source>
</evidence>
<accession>A0ABV8HJG0</accession>
<comment type="caution">
    <text evidence="1">The sequence shown here is derived from an EMBL/GenBank/DDBJ whole genome shotgun (WGS) entry which is preliminary data.</text>
</comment>
<dbReference type="RefSeq" id="WP_386427316.1">
    <property type="nucleotide sequence ID" value="NZ_JBHSBB010000007.1"/>
</dbReference>
<evidence type="ECO:0000313" key="1">
    <source>
        <dbReference type="EMBL" id="MFC4031288.1"/>
    </source>
</evidence>
<protein>
    <submittedName>
        <fullName evidence="1">DUF885 domain-containing protein</fullName>
    </submittedName>
</protein>